<dbReference type="EMBL" id="QPGB01000002">
    <property type="protein sequence ID" value="RCS58296.1"/>
    <property type="molecule type" value="Genomic_DNA"/>
</dbReference>
<dbReference type="OrthoDB" id="8819584at2"/>
<keyword evidence="1" id="KW-0472">Membrane</keyword>
<comment type="caution">
    <text evidence="2">The sequence shown here is derived from an EMBL/GenBank/DDBJ whole genome shotgun (WGS) entry which is preliminary data.</text>
</comment>
<sequence>MQQHGLWVLALIAASPLPHTPALLMVALNEPNFIDILLAMWLGKALKYGGVAWLVAKFPDTQRVRGWMARLRV</sequence>
<feature type="transmembrane region" description="Helical" evidence="1">
    <location>
        <begin position="36"/>
        <end position="56"/>
    </location>
</feature>
<dbReference type="RefSeq" id="WP_114402378.1">
    <property type="nucleotide sequence ID" value="NZ_QPGB01000002.1"/>
</dbReference>
<evidence type="ECO:0000256" key="1">
    <source>
        <dbReference type="SAM" id="Phobius"/>
    </source>
</evidence>
<organism evidence="2 3">
    <name type="scientific">Parvibium lacunae</name>
    <dbReference type="NCBI Taxonomy" id="1888893"/>
    <lineage>
        <taxon>Bacteria</taxon>
        <taxon>Pseudomonadati</taxon>
        <taxon>Pseudomonadota</taxon>
        <taxon>Betaproteobacteria</taxon>
        <taxon>Burkholderiales</taxon>
        <taxon>Alcaligenaceae</taxon>
        <taxon>Parvibium</taxon>
    </lineage>
</organism>
<proteinExistence type="predicted"/>
<protein>
    <submittedName>
        <fullName evidence="2">Uncharacterized protein</fullName>
    </submittedName>
</protein>
<name>A0A368L3X9_9BURK</name>
<keyword evidence="3" id="KW-1185">Reference proteome</keyword>
<evidence type="ECO:0000313" key="2">
    <source>
        <dbReference type="EMBL" id="RCS58296.1"/>
    </source>
</evidence>
<keyword evidence="1" id="KW-0812">Transmembrane</keyword>
<evidence type="ECO:0000313" key="3">
    <source>
        <dbReference type="Proteomes" id="UP000252357"/>
    </source>
</evidence>
<dbReference type="AlphaFoldDB" id="A0A368L3X9"/>
<accession>A0A368L3X9</accession>
<reference evidence="2 3" key="1">
    <citation type="journal article" date="2018" name="Int. J. Syst. Evol. Microbiol.">
        <title>Parvibium lacunae gen. nov., sp. nov., a new member of the family Alcaligenaceae isolated from a freshwater pond.</title>
        <authorList>
            <person name="Chen W.M."/>
            <person name="Xie P.B."/>
            <person name="Hsu M.Y."/>
            <person name="Sheu S.Y."/>
        </authorList>
    </citation>
    <scope>NUCLEOTIDE SEQUENCE [LARGE SCALE GENOMIC DNA]</scope>
    <source>
        <strain evidence="2 3">KMB9</strain>
    </source>
</reference>
<dbReference type="Proteomes" id="UP000252357">
    <property type="component" value="Unassembled WGS sequence"/>
</dbReference>
<keyword evidence="1" id="KW-1133">Transmembrane helix</keyword>
<gene>
    <name evidence="2" type="ORF">DU000_05595</name>
</gene>